<evidence type="ECO:0000313" key="2">
    <source>
        <dbReference type="EMBL" id="MBG6069963.1"/>
    </source>
</evidence>
<evidence type="ECO:0000313" key="4">
    <source>
        <dbReference type="Proteomes" id="UP000278981"/>
    </source>
</evidence>
<reference evidence="3 4" key="1">
    <citation type="submission" date="2018-04" db="EMBL/GenBank/DDBJ databases">
        <title>Micromonosporas from Atacama Desert.</title>
        <authorList>
            <person name="Carro L."/>
            <person name="Klenk H.-P."/>
            <person name="Goodfellow M."/>
        </authorList>
    </citation>
    <scope>NUCLEOTIDE SEQUENCE [LARGE SCALE GENOMIC DNA]</scope>
    <source>
        <strain evidence="3 4">LB19</strain>
    </source>
</reference>
<feature type="chain" id="PRO_5018212021" evidence="1">
    <location>
        <begin position="29"/>
        <end position="134"/>
    </location>
</feature>
<name>A0A3N9XPF0_9ACTN</name>
<reference evidence="2 5" key="2">
    <citation type="submission" date="2020-11" db="EMBL/GenBank/DDBJ databases">
        <title>Sequencing the genomes of 1000 actinobacteria strains.</title>
        <authorList>
            <person name="Klenk H.-P."/>
        </authorList>
    </citation>
    <scope>NUCLEOTIDE SEQUENCE [LARGE SCALE GENOMIC DNA]</scope>
    <source>
        <strain evidence="2 5">DSM 101692</strain>
    </source>
</reference>
<feature type="signal peptide" evidence="1">
    <location>
        <begin position="1"/>
        <end position="28"/>
    </location>
</feature>
<evidence type="ECO:0000256" key="1">
    <source>
        <dbReference type="SAM" id="SignalP"/>
    </source>
</evidence>
<proteinExistence type="predicted"/>
<keyword evidence="5" id="KW-1185">Reference proteome</keyword>
<keyword evidence="3" id="KW-0808">Transferase</keyword>
<dbReference type="GO" id="GO:0016740">
    <property type="term" value="F:transferase activity"/>
    <property type="evidence" value="ECO:0007669"/>
    <property type="project" value="UniProtKB-KW"/>
</dbReference>
<comment type="caution">
    <text evidence="3">The sequence shown here is derived from an EMBL/GenBank/DDBJ whole genome shotgun (WGS) entry which is preliminary data.</text>
</comment>
<dbReference type="OrthoDB" id="1099523at2"/>
<evidence type="ECO:0000313" key="5">
    <source>
        <dbReference type="Proteomes" id="UP000614915"/>
    </source>
</evidence>
<evidence type="ECO:0000313" key="3">
    <source>
        <dbReference type="EMBL" id="RQX14876.1"/>
    </source>
</evidence>
<dbReference type="EMBL" id="JADOTX010000001">
    <property type="protein sequence ID" value="MBG6069963.1"/>
    <property type="molecule type" value="Genomic_DNA"/>
</dbReference>
<sequence length="134" mass="13814">MRRKLLSLATAVTLSVGALLAAAAPAQAAESPSALCGSGYYVIDSHGLPGATTYLLYKSSGGGWNCVVTIKTADRGTSTKVGAYLDIEDGRGGIDEGRFGYYAGPIRADSGGQCVRFGGLSRGTYWTSPWGHCG</sequence>
<dbReference type="RefSeq" id="WP_124821225.1">
    <property type="nucleotide sequence ID" value="NZ_JADOTX010000001.1"/>
</dbReference>
<accession>A0A3N9XPF0</accession>
<protein>
    <submittedName>
        <fullName evidence="3">Acetyltransferase</fullName>
    </submittedName>
</protein>
<organism evidence="3 4">
    <name type="scientific">Micromonospora ureilytica</name>
    <dbReference type="NCBI Taxonomy" id="709868"/>
    <lineage>
        <taxon>Bacteria</taxon>
        <taxon>Bacillati</taxon>
        <taxon>Actinomycetota</taxon>
        <taxon>Actinomycetes</taxon>
        <taxon>Micromonosporales</taxon>
        <taxon>Micromonosporaceae</taxon>
        <taxon>Micromonospora</taxon>
    </lineage>
</organism>
<keyword evidence="1" id="KW-0732">Signal</keyword>
<dbReference type="AlphaFoldDB" id="A0A3N9XPF0"/>
<dbReference type="EMBL" id="QDGB01000290">
    <property type="protein sequence ID" value="RQX14876.1"/>
    <property type="molecule type" value="Genomic_DNA"/>
</dbReference>
<gene>
    <name evidence="3" type="ORF">DDE19_22065</name>
    <name evidence="2" type="ORF">IW248_006250</name>
</gene>
<dbReference type="Proteomes" id="UP000278981">
    <property type="component" value="Unassembled WGS sequence"/>
</dbReference>
<dbReference type="Proteomes" id="UP000614915">
    <property type="component" value="Unassembled WGS sequence"/>
</dbReference>